<feature type="compositionally biased region" description="Pro residues" evidence="16">
    <location>
        <begin position="301"/>
        <end position="310"/>
    </location>
</feature>
<feature type="region of interest" description="Disordered" evidence="16">
    <location>
        <begin position="1"/>
        <end position="177"/>
    </location>
</feature>
<gene>
    <name evidence="19" type="ORF">H4R34_000547</name>
</gene>
<feature type="domain" description="CRIB" evidence="18">
    <location>
        <begin position="219"/>
        <end position="232"/>
    </location>
</feature>
<dbReference type="InterPro" id="IPR036936">
    <property type="entry name" value="CRIB_dom_sf"/>
</dbReference>
<evidence type="ECO:0000256" key="6">
    <source>
        <dbReference type="ARBA" id="ARBA00022490"/>
    </source>
</evidence>
<evidence type="ECO:0000256" key="3">
    <source>
        <dbReference type="ARBA" id="ARBA00008874"/>
    </source>
</evidence>
<accession>A0A9W8EFU7</accession>
<dbReference type="SUPFAM" id="SSF56112">
    <property type="entry name" value="Protein kinase-like (PK-like)"/>
    <property type="match status" value="1"/>
</dbReference>
<reference evidence="19" key="1">
    <citation type="submission" date="2022-07" db="EMBL/GenBank/DDBJ databases">
        <title>Phylogenomic reconstructions and comparative analyses of Kickxellomycotina fungi.</title>
        <authorList>
            <person name="Reynolds N.K."/>
            <person name="Stajich J.E."/>
            <person name="Barry K."/>
            <person name="Grigoriev I.V."/>
            <person name="Crous P."/>
            <person name="Smith M.E."/>
        </authorList>
    </citation>
    <scope>NUCLEOTIDE SEQUENCE</scope>
    <source>
        <strain evidence="19">RSA 567</strain>
    </source>
</reference>
<evidence type="ECO:0000259" key="17">
    <source>
        <dbReference type="PROSITE" id="PS50011"/>
    </source>
</evidence>
<feature type="compositionally biased region" description="Low complexity" evidence="16">
    <location>
        <begin position="403"/>
        <end position="436"/>
    </location>
</feature>
<dbReference type="Proteomes" id="UP001151582">
    <property type="component" value="Unassembled WGS sequence"/>
</dbReference>
<evidence type="ECO:0000256" key="13">
    <source>
        <dbReference type="ARBA" id="ARBA00047899"/>
    </source>
</evidence>
<dbReference type="CDD" id="cd01093">
    <property type="entry name" value="CRIB_PAK_like"/>
    <property type="match status" value="1"/>
</dbReference>
<organism evidence="19 20">
    <name type="scientific">Dimargaris verticillata</name>
    <dbReference type="NCBI Taxonomy" id="2761393"/>
    <lineage>
        <taxon>Eukaryota</taxon>
        <taxon>Fungi</taxon>
        <taxon>Fungi incertae sedis</taxon>
        <taxon>Zoopagomycota</taxon>
        <taxon>Kickxellomycotina</taxon>
        <taxon>Dimargaritomycetes</taxon>
        <taxon>Dimargaritales</taxon>
        <taxon>Dimargaritaceae</taxon>
        <taxon>Dimargaris</taxon>
    </lineage>
</organism>
<keyword evidence="6" id="KW-0963">Cytoplasm</keyword>
<dbReference type="PROSITE" id="PS00108">
    <property type="entry name" value="PROTEIN_KINASE_ST"/>
    <property type="match status" value="1"/>
</dbReference>
<dbReference type="InterPro" id="IPR000095">
    <property type="entry name" value="CRIB_dom"/>
</dbReference>
<dbReference type="InterPro" id="IPR008271">
    <property type="entry name" value="Ser/Thr_kinase_AS"/>
</dbReference>
<evidence type="ECO:0000313" key="19">
    <source>
        <dbReference type="EMBL" id="KAJ1984644.1"/>
    </source>
</evidence>
<evidence type="ECO:0000256" key="7">
    <source>
        <dbReference type="ARBA" id="ARBA00022527"/>
    </source>
</evidence>
<dbReference type="GO" id="GO:0042995">
    <property type="term" value="C:cell projection"/>
    <property type="evidence" value="ECO:0007669"/>
    <property type="project" value="UniProtKB-SubCell"/>
</dbReference>
<comment type="catalytic activity">
    <reaction evidence="14">
        <text>L-seryl-[protein] + ATP = O-phospho-L-seryl-[protein] + ADP + H(+)</text>
        <dbReference type="Rhea" id="RHEA:17989"/>
        <dbReference type="Rhea" id="RHEA-COMP:9863"/>
        <dbReference type="Rhea" id="RHEA-COMP:11604"/>
        <dbReference type="ChEBI" id="CHEBI:15378"/>
        <dbReference type="ChEBI" id="CHEBI:29999"/>
        <dbReference type="ChEBI" id="CHEBI:30616"/>
        <dbReference type="ChEBI" id="CHEBI:83421"/>
        <dbReference type="ChEBI" id="CHEBI:456216"/>
        <dbReference type="EC" id="2.7.11.1"/>
    </reaction>
</comment>
<keyword evidence="7" id="KW-0723">Serine/threonine-protein kinase</keyword>
<dbReference type="SMART" id="SM00220">
    <property type="entry name" value="S_TKc"/>
    <property type="match status" value="1"/>
</dbReference>
<sequence length="783" mass="84436">MATQDPDLKRKPSSSRSLYRQADGGGSSGNEPMPGKSHNTLLADPESFIPHRSPPAPPGPAALSKSVSMTNVRHGHAPPNHHPSHNYQASPIGSSGGGNAAYHSNPSMGHRAPPPAPRKGYGQGPNHTHASAPISSHQANGPPLHRAVTSPEDLSGPRYATQAGGSAGDPSRPLNEAYHGTLEPIAAADSPNGKRGKGVFGNLMNSFSELLSGEKKAEISSPYNPVHITHVGFNSETGEFTGLPREWSIMLREAGISKQEQEANPQAVIDAVNFYQDTNQFKNDMVWSKMAMPASGGAQPPRGPPPPSSRQPPKLAFDSAFENPRAPPPPPPAEKHRPKQPPPHKPIKAQSTDDMARTSTPGLTRSHTNPGQNHHHGSSNLHYSKTHVRREQSETSRPSGSSNAVHTNAAMAAAAASNANAYPSKPSHAHSASAPHHPAPPHPGYRREGASKPPPHHAPPQAVAQPPRATPGNGPIPRPRPPGSRGGDGEDIVDRLRAICNPADPTQLYSNRVKIGQGASGGVYTATQAPTNQCVAIKQMNLEKQPKKDLIINEILVMRESAHPNIVNFIDSFLYRGDLWVVMEYMEGGSLTEVVNNNLMTEGQIAAVCRETLNGLEHLHSKGVIHRDIKSDNVLLSLNGDIKLTDFGFCAQLNDSNAKRTTMVGTPYWMSPEVVSRKAYGPKVDIWSLGIMAIEMVEGEPPYLNENPLRALYLIATYGTPKLQNPESLSLVFRDFLAKSLEVNAERRPDATELLRHQFLQKAEPLRSLSPLIRRAREQTHHG</sequence>
<dbReference type="EMBL" id="JANBQB010000014">
    <property type="protein sequence ID" value="KAJ1984644.1"/>
    <property type="molecule type" value="Genomic_DNA"/>
</dbReference>
<dbReference type="PANTHER" id="PTHR45832">
    <property type="entry name" value="SERINE/THREONINE-PROTEIN KINASE SAMKA-RELATED-RELATED"/>
    <property type="match status" value="1"/>
</dbReference>
<evidence type="ECO:0000256" key="5">
    <source>
        <dbReference type="ARBA" id="ARBA00022473"/>
    </source>
</evidence>
<comment type="caution">
    <text evidence="19">The sequence shown here is derived from an EMBL/GenBank/DDBJ whole genome shotgun (WGS) entry which is preliminary data.</text>
</comment>
<dbReference type="GO" id="GO:0005886">
    <property type="term" value="C:plasma membrane"/>
    <property type="evidence" value="ECO:0007669"/>
    <property type="project" value="UniProtKB-ARBA"/>
</dbReference>
<evidence type="ECO:0000313" key="20">
    <source>
        <dbReference type="Proteomes" id="UP001151582"/>
    </source>
</evidence>
<comment type="catalytic activity">
    <reaction evidence="13">
        <text>L-threonyl-[protein] + ATP = O-phospho-L-threonyl-[protein] + ADP + H(+)</text>
        <dbReference type="Rhea" id="RHEA:46608"/>
        <dbReference type="Rhea" id="RHEA-COMP:11060"/>
        <dbReference type="Rhea" id="RHEA-COMP:11605"/>
        <dbReference type="ChEBI" id="CHEBI:15378"/>
        <dbReference type="ChEBI" id="CHEBI:30013"/>
        <dbReference type="ChEBI" id="CHEBI:30616"/>
        <dbReference type="ChEBI" id="CHEBI:61977"/>
        <dbReference type="ChEBI" id="CHEBI:456216"/>
        <dbReference type="EC" id="2.7.11.1"/>
    </reaction>
</comment>
<feature type="domain" description="Protein kinase" evidence="17">
    <location>
        <begin position="509"/>
        <end position="760"/>
    </location>
</feature>
<protein>
    <recommendedName>
        <fullName evidence="4">non-specific serine/threonine protein kinase</fullName>
        <ecNumber evidence="4">2.7.11.1</ecNumber>
    </recommendedName>
</protein>
<dbReference type="InterPro" id="IPR011009">
    <property type="entry name" value="Kinase-like_dom_sf"/>
</dbReference>
<keyword evidence="8" id="KW-0808">Transferase</keyword>
<comment type="subcellular location">
    <subcellularLocation>
        <location evidence="1">Cell projection</location>
    </subcellularLocation>
    <subcellularLocation>
        <location evidence="2">Cytoplasm</location>
    </subcellularLocation>
</comment>
<keyword evidence="20" id="KW-1185">Reference proteome</keyword>
<proteinExistence type="inferred from homology"/>
<keyword evidence="9 15" id="KW-0547">Nucleotide-binding</keyword>
<dbReference type="FunFam" id="3.90.810.10:FF:000005">
    <property type="entry name" value="Non-specific serine/threonine protein kinase"/>
    <property type="match status" value="1"/>
</dbReference>
<evidence type="ECO:0000256" key="10">
    <source>
        <dbReference type="ARBA" id="ARBA00022777"/>
    </source>
</evidence>
<dbReference type="PROSITE" id="PS50011">
    <property type="entry name" value="PROTEIN_KINASE_DOM"/>
    <property type="match status" value="1"/>
</dbReference>
<dbReference type="Pfam" id="PF00786">
    <property type="entry name" value="PBD"/>
    <property type="match status" value="1"/>
</dbReference>
<evidence type="ECO:0000256" key="8">
    <source>
        <dbReference type="ARBA" id="ARBA00022679"/>
    </source>
</evidence>
<dbReference type="InterPro" id="IPR017441">
    <property type="entry name" value="Protein_kinase_ATP_BS"/>
</dbReference>
<dbReference type="PANTHER" id="PTHR45832:SF22">
    <property type="entry name" value="SERINE_THREONINE-PROTEIN KINASE SAMKA-RELATED"/>
    <property type="match status" value="1"/>
</dbReference>
<dbReference type="FunFam" id="3.30.200.20:FF:000705">
    <property type="entry name" value="Non-specific serine/threonine protein kinase"/>
    <property type="match status" value="1"/>
</dbReference>
<feature type="region of interest" description="Disordered" evidence="16">
    <location>
        <begin position="291"/>
        <end position="491"/>
    </location>
</feature>
<evidence type="ECO:0000256" key="15">
    <source>
        <dbReference type="PROSITE-ProRule" id="PRU10141"/>
    </source>
</evidence>
<name>A0A9W8EFU7_9FUNG</name>
<keyword evidence="12" id="KW-0966">Cell projection</keyword>
<feature type="compositionally biased region" description="Basic and acidic residues" evidence="16">
    <location>
        <begin position="1"/>
        <end position="10"/>
    </location>
</feature>
<dbReference type="GO" id="GO:0016477">
    <property type="term" value="P:cell migration"/>
    <property type="evidence" value="ECO:0007669"/>
    <property type="project" value="UniProtKB-ARBA"/>
</dbReference>
<keyword evidence="10" id="KW-0418">Kinase</keyword>
<dbReference type="Gene3D" id="1.10.510.10">
    <property type="entry name" value="Transferase(Phosphotransferase) domain 1"/>
    <property type="match status" value="1"/>
</dbReference>
<dbReference type="GO" id="GO:0009791">
    <property type="term" value="P:post-embryonic development"/>
    <property type="evidence" value="ECO:0007669"/>
    <property type="project" value="UniProtKB-ARBA"/>
</dbReference>
<dbReference type="EC" id="2.7.11.1" evidence="4"/>
<dbReference type="GO" id="GO:0004674">
    <property type="term" value="F:protein serine/threonine kinase activity"/>
    <property type="evidence" value="ECO:0007669"/>
    <property type="project" value="UniProtKB-KW"/>
</dbReference>
<dbReference type="InterPro" id="IPR051931">
    <property type="entry name" value="PAK3-like"/>
</dbReference>
<dbReference type="Gene3D" id="3.90.810.10">
    <property type="entry name" value="CRIB domain"/>
    <property type="match status" value="1"/>
</dbReference>
<feature type="compositionally biased region" description="Polar residues" evidence="16">
    <location>
        <begin position="349"/>
        <end position="383"/>
    </location>
</feature>
<dbReference type="Pfam" id="PF00069">
    <property type="entry name" value="Pkinase"/>
    <property type="match status" value="1"/>
</dbReference>
<evidence type="ECO:0000256" key="1">
    <source>
        <dbReference type="ARBA" id="ARBA00004316"/>
    </source>
</evidence>
<dbReference type="InterPro" id="IPR033923">
    <property type="entry name" value="PAK_BD"/>
</dbReference>
<evidence type="ECO:0000256" key="11">
    <source>
        <dbReference type="ARBA" id="ARBA00022840"/>
    </source>
</evidence>
<evidence type="ECO:0000259" key="18">
    <source>
        <dbReference type="PROSITE" id="PS50108"/>
    </source>
</evidence>
<keyword evidence="5" id="KW-0217">Developmental protein</keyword>
<dbReference type="InterPro" id="IPR000719">
    <property type="entry name" value="Prot_kinase_dom"/>
</dbReference>
<dbReference type="SMART" id="SM00285">
    <property type="entry name" value="PBD"/>
    <property type="match status" value="1"/>
</dbReference>
<comment type="similarity">
    <text evidence="3">Belongs to the protein kinase superfamily. STE Ser/Thr protein kinase family. STE20 subfamily.</text>
</comment>
<evidence type="ECO:0000256" key="9">
    <source>
        <dbReference type="ARBA" id="ARBA00022741"/>
    </source>
</evidence>
<dbReference type="CDD" id="cd06614">
    <property type="entry name" value="STKc_PAK"/>
    <property type="match status" value="1"/>
</dbReference>
<dbReference type="OrthoDB" id="248923at2759"/>
<keyword evidence="11 15" id="KW-0067">ATP-binding</keyword>
<evidence type="ECO:0000256" key="4">
    <source>
        <dbReference type="ARBA" id="ARBA00012513"/>
    </source>
</evidence>
<evidence type="ECO:0000256" key="12">
    <source>
        <dbReference type="ARBA" id="ARBA00023273"/>
    </source>
</evidence>
<dbReference type="Gene3D" id="3.30.200.20">
    <property type="entry name" value="Phosphorylase Kinase, domain 1"/>
    <property type="match status" value="1"/>
</dbReference>
<feature type="compositionally biased region" description="Polar residues" evidence="16">
    <location>
        <begin position="125"/>
        <end position="139"/>
    </location>
</feature>
<dbReference type="GO" id="GO:0005829">
    <property type="term" value="C:cytosol"/>
    <property type="evidence" value="ECO:0007669"/>
    <property type="project" value="UniProtKB-ARBA"/>
</dbReference>
<feature type="compositionally biased region" description="Low complexity" evidence="16">
    <location>
        <begin position="459"/>
        <end position="473"/>
    </location>
</feature>
<feature type="binding site" evidence="15">
    <location>
        <position position="538"/>
    </location>
    <ligand>
        <name>ATP</name>
        <dbReference type="ChEBI" id="CHEBI:30616"/>
    </ligand>
</feature>
<dbReference type="AlphaFoldDB" id="A0A9W8EFU7"/>
<dbReference type="GO" id="GO:0005524">
    <property type="term" value="F:ATP binding"/>
    <property type="evidence" value="ECO:0007669"/>
    <property type="project" value="UniProtKB-UniRule"/>
</dbReference>
<dbReference type="FunFam" id="1.10.510.10:FF:000011">
    <property type="entry name" value="Non-specific serine/threonine protein kinase"/>
    <property type="match status" value="1"/>
</dbReference>
<evidence type="ECO:0000256" key="16">
    <source>
        <dbReference type="SAM" id="MobiDB-lite"/>
    </source>
</evidence>
<dbReference type="PROSITE" id="PS00107">
    <property type="entry name" value="PROTEIN_KINASE_ATP"/>
    <property type="match status" value="1"/>
</dbReference>
<evidence type="ECO:0000256" key="14">
    <source>
        <dbReference type="ARBA" id="ARBA00048679"/>
    </source>
</evidence>
<evidence type="ECO:0000256" key="2">
    <source>
        <dbReference type="ARBA" id="ARBA00004496"/>
    </source>
</evidence>
<dbReference type="PROSITE" id="PS50108">
    <property type="entry name" value="CRIB"/>
    <property type="match status" value="1"/>
</dbReference>